<dbReference type="AlphaFoldDB" id="A0A0M0GPF3"/>
<evidence type="ECO:0000313" key="9">
    <source>
        <dbReference type="EMBL" id="KON91724.1"/>
    </source>
</evidence>
<feature type="transmembrane region" description="Helical" evidence="8">
    <location>
        <begin position="307"/>
        <end position="324"/>
    </location>
</feature>
<dbReference type="PANTHER" id="PTHR34975">
    <property type="entry name" value="SPORE GERMINATION PROTEIN A2"/>
    <property type="match status" value="1"/>
</dbReference>
<comment type="caution">
    <text evidence="9">The sequence shown here is derived from an EMBL/GenBank/DDBJ whole genome shotgun (WGS) entry which is preliminary data.</text>
</comment>
<feature type="transmembrane region" description="Helical" evidence="8">
    <location>
        <begin position="87"/>
        <end position="111"/>
    </location>
</feature>
<evidence type="ECO:0000256" key="5">
    <source>
        <dbReference type="ARBA" id="ARBA00022692"/>
    </source>
</evidence>
<name>A0A0M0GPF3_9BACI</name>
<dbReference type="InterPro" id="IPR004761">
    <property type="entry name" value="Spore_GerAB"/>
</dbReference>
<dbReference type="NCBIfam" id="TIGR00912">
    <property type="entry name" value="2A0309"/>
    <property type="match status" value="1"/>
</dbReference>
<feature type="transmembrane region" description="Helical" evidence="8">
    <location>
        <begin position="123"/>
        <end position="140"/>
    </location>
</feature>
<dbReference type="EMBL" id="LGUE01000001">
    <property type="protein sequence ID" value="KON91724.1"/>
    <property type="molecule type" value="Genomic_DNA"/>
</dbReference>
<proteinExistence type="inferred from homology"/>
<feature type="transmembrane region" description="Helical" evidence="8">
    <location>
        <begin position="12"/>
        <end position="34"/>
    </location>
</feature>
<dbReference type="PANTHER" id="PTHR34975:SF2">
    <property type="entry name" value="SPORE GERMINATION PROTEIN A2"/>
    <property type="match status" value="1"/>
</dbReference>
<evidence type="ECO:0000256" key="4">
    <source>
        <dbReference type="ARBA" id="ARBA00022544"/>
    </source>
</evidence>
<accession>A0A0M0GPF3</accession>
<keyword evidence="10" id="KW-1185">Reference proteome</keyword>
<dbReference type="PATRIC" id="fig|189381.12.peg.975"/>
<keyword evidence="3" id="KW-0813">Transport</keyword>
<sequence>MTVNLNPKPKSMINAFLVMFIIHTAQTGVGIAGLPRVVFMEASRDAWICVFLSGLTISLVLFVMVAIMKSYDSADLYGIHKDVYGKWLSVFFNCIYIVYLLCVTFIIMMNYIEMVQAWIFPKIQPWLVMGLLLILLAYGVSGGFRVVAGICFLGFIFAFWLVFMIYTPVKFMSFDHLLPVMTASTDELMKGIYKSSFSMVGFELLFVYYPYIKEKQKVLKYALIGSGYTTILFTVLTVVSIGFFSHETLMKTIWPVLSMFKILRIPNLERFEFIAVSFWMLIILPNICVYFWSAVRGMKRTFNLSHKKTILIFSLMIWGVSIFLESRTLINTITDRIATGSFILSFVYPFILLILVKFRTKLIKRRNDS</sequence>
<keyword evidence="5 8" id="KW-0812">Transmembrane</keyword>
<keyword evidence="6 8" id="KW-1133">Transmembrane helix</keyword>
<evidence type="ECO:0000256" key="1">
    <source>
        <dbReference type="ARBA" id="ARBA00004141"/>
    </source>
</evidence>
<evidence type="ECO:0000313" key="10">
    <source>
        <dbReference type="Proteomes" id="UP000037405"/>
    </source>
</evidence>
<gene>
    <name evidence="9" type="ORF">AF331_04295</name>
</gene>
<organism evidence="9 10">
    <name type="scientific">Rossellomorea marisflavi</name>
    <dbReference type="NCBI Taxonomy" id="189381"/>
    <lineage>
        <taxon>Bacteria</taxon>
        <taxon>Bacillati</taxon>
        <taxon>Bacillota</taxon>
        <taxon>Bacilli</taxon>
        <taxon>Bacillales</taxon>
        <taxon>Bacillaceae</taxon>
        <taxon>Rossellomorea</taxon>
    </lineage>
</organism>
<evidence type="ECO:0000256" key="3">
    <source>
        <dbReference type="ARBA" id="ARBA00022448"/>
    </source>
</evidence>
<dbReference type="STRING" id="189381.GCA_900166615_03434"/>
<feature type="transmembrane region" description="Helical" evidence="8">
    <location>
        <begin position="273"/>
        <end position="295"/>
    </location>
</feature>
<dbReference type="Pfam" id="PF03845">
    <property type="entry name" value="Spore_permease"/>
    <property type="match status" value="1"/>
</dbReference>
<dbReference type="OrthoDB" id="2380240at2"/>
<evidence type="ECO:0000256" key="2">
    <source>
        <dbReference type="ARBA" id="ARBA00007998"/>
    </source>
</evidence>
<feature type="transmembrane region" description="Helical" evidence="8">
    <location>
        <begin position="221"/>
        <end position="244"/>
    </location>
</feature>
<feature type="transmembrane region" description="Helical" evidence="8">
    <location>
        <begin position="336"/>
        <end position="356"/>
    </location>
</feature>
<evidence type="ECO:0000256" key="8">
    <source>
        <dbReference type="SAM" id="Phobius"/>
    </source>
</evidence>
<dbReference type="GO" id="GO:0016020">
    <property type="term" value="C:membrane"/>
    <property type="evidence" value="ECO:0007669"/>
    <property type="project" value="UniProtKB-SubCell"/>
</dbReference>
<evidence type="ECO:0000256" key="7">
    <source>
        <dbReference type="ARBA" id="ARBA00023136"/>
    </source>
</evidence>
<dbReference type="RefSeq" id="WP_053426913.1">
    <property type="nucleotide sequence ID" value="NZ_LGUE01000001.1"/>
</dbReference>
<keyword evidence="4" id="KW-0309">Germination</keyword>
<evidence type="ECO:0000256" key="6">
    <source>
        <dbReference type="ARBA" id="ARBA00022989"/>
    </source>
</evidence>
<dbReference type="Gene3D" id="1.20.1740.10">
    <property type="entry name" value="Amino acid/polyamine transporter I"/>
    <property type="match status" value="1"/>
</dbReference>
<comment type="subcellular location">
    <subcellularLocation>
        <location evidence="1">Membrane</location>
        <topology evidence="1">Multi-pass membrane protein</topology>
    </subcellularLocation>
</comment>
<feature type="transmembrane region" description="Helical" evidence="8">
    <location>
        <begin position="146"/>
        <end position="166"/>
    </location>
</feature>
<keyword evidence="7 8" id="KW-0472">Membrane</keyword>
<protein>
    <submittedName>
        <fullName evidence="9">Spore gernimation protein</fullName>
    </submittedName>
</protein>
<dbReference type="GO" id="GO:0009847">
    <property type="term" value="P:spore germination"/>
    <property type="evidence" value="ECO:0007669"/>
    <property type="project" value="InterPro"/>
</dbReference>
<feature type="transmembrane region" description="Helical" evidence="8">
    <location>
        <begin position="46"/>
        <end position="67"/>
    </location>
</feature>
<comment type="similarity">
    <text evidence="2">Belongs to the amino acid-polyamine-organocation (APC) superfamily. Spore germination protein (SGP) (TC 2.A.3.9) family.</text>
</comment>
<reference evidence="10" key="1">
    <citation type="submission" date="2015-07" db="EMBL/GenBank/DDBJ databases">
        <title>Fjat-14235 jcm11544.</title>
        <authorList>
            <person name="Liu B."/>
            <person name="Wang J."/>
            <person name="Zhu Y."/>
            <person name="Liu G."/>
            <person name="Chen Q."/>
            <person name="Chen Z."/>
            <person name="Lan J."/>
            <person name="Che J."/>
            <person name="Ge C."/>
            <person name="Shi H."/>
            <person name="Pan Z."/>
            <person name="Liu X."/>
        </authorList>
    </citation>
    <scope>NUCLEOTIDE SEQUENCE [LARGE SCALE GENOMIC DNA]</scope>
    <source>
        <strain evidence="10">JCM 11544</strain>
    </source>
</reference>
<dbReference type="Proteomes" id="UP000037405">
    <property type="component" value="Unassembled WGS sequence"/>
</dbReference>